<comment type="caution">
    <text evidence="4">The sequence shown here is derived from an EMBL/GenBank/DDBJ whole genome shotgun (WGS) entry which is preliminary data.</text>
</comment>
<evidence type="ECO:0000313" key="5">
    <source>
        <dbReference type="Proteomes" id="UP001139125"/>
    </source>
</evidence>
<feature type="domain" description="Protein-glutamine gamma-glutamyltransferase-like C-terminal" evidence="3">
    <location>
        <begin position="162"/>
        <end position="227"/>
    </location>
</feature>
<feature type="signal peptide" evidence="2">
    <location>
        <begin position="1"/>
        <end position="19"/>
    </location>
</feature>
<proteinExistence type="predicted"/>
<dbReference type="AlphaFoldDB" id="A0A9X2RES9"/>
<feature type="chain" id="PRO_5040913130" evidence="2">
    <location>
        <begin position="20"/>
        <end position="238"/>
    </location>
</feature>
<evidence type="ECO:0000259" key="3">
    <source>
        <dbReference type="Pfam" id="PF13559"/>
    </source>
</evidence>
<evidence type="ECO:0000256" key="1">
    <source>
        <dbReference type="SAM" id="Phobius"/>
    </source>
</evidence>
<evidence type="ECO:0000256" key="2">
    <source>
        <dbReference type="SAM" id="SignalP"/>
    </source>
</evidence>
<name>A0A9X2RES9_9BACT</name>
<keyword evidence="5" id="KW-1185">Reference proteome</keyword>
<dbReference type="RefSeq" id="WP_255135086.1">
    <property type="nucleotide sequence ID" value="NZ_JANDBC010000002.1"/>
</dbReference>
<protein>
    <submittedName>
        <fullName evidence="4">DUF4129 domain-containing protein</fullName>
    </submittedName>
</protein>
<dbReference type="Pfam" id="PF13559">
    <property type="entry name" value="DUF4129"/>
    <property type="match status" value="1"/>
</dbReference>
<keyword evidence="1" id="KW-0472">Membrane</keyword>
<keyword evidence="1" id="KW-0812">Transmembrane</keyword>
<reference evidence="4" key="1">
    <citation type="submission" date="2022-06" db="EMBL/GenBank/DDBJ databases">
        <title>Gracilimonas sp. CAU 1638 isolated from sea sediment.</title>
        <authorList>
            <person name="Kim W."/>
        </authorList>
    </citation>
    <scope>NUCLEOTIDE SEQUENCE</scope>
    <source>
        <strain evidence="4">CAU 1638</strain>
    </source>
</reference>
<dbReference type="Proteomes" id="UP001139125">
    <property type="component" value="Unassembled WGS sequence"/>
</dbReference>
<organism evidence="4 5">
    <name type="scientific">Gracilimonas sediminicola</name>
    <dbReference type="NCBI Taxonomy" id="2952158"/>
    <lineage>
        <taxon>Bacteria</taxon>
        <taxon>Pseudomonadati</taxon>
        <taxon>Balneolota</taxon>
        <taxon>Balneolia</taxon>
        <taxon>Balneolales</taxon>
        <taxon>Balneolaceae</taxon>
        <taxon>Gracilimonas</taxon>
    </lineage>
</organism>
<keyword evidence="1" id="KW-1133">Transmembrane helix</keyword>
<dbReference type="InterPro" id="IPR025403">
    <property type="entry name" value="TgpA-like_C"/>
</dbReference>
<gene>
    <name evidence="4" type="ORF">NM125_11555</name>
</gene>
<feature type="transmembrane region" description="Helical" evidence="1">
    <location>
        <begin position="86"/>
        <end position="107"/>
    </location>
</feature>
<evidence type="ECO:0000313" key="4">
    <source>
        <dbReference type="EMBL" id="MCP9292211.1"/>
    </source>
</evidence>
<dbReference type="EMBL" id="JANDBC010000002">
    <property type="protein sequence ID" value="MCP9292211.1"/>
    <property type="molecule type" value="Genomic_DNA"/>
</dbReference>
<accession>A0A9X2RES9</accession>
<keyword evidence="2" id="KW-0732">Signal</keyword>
<sequence>MIRRLLFIFLFLIPAAATAQDSSTVQHFEPDSSEVYVRTVEPSTLDSLTNEEVFAYNEEAENPETLWSRIQRWFIQLLQWIFSSPWASVTVRVIFFAIFGAVLFALINHMLGGNLTSSFSKKKSGQSLAMNIGESELSKTNYEEMLQAALAGSRYRDAVRILYLKALQQLNENELINWKPDKTNHDYMRELGSHPAGNYFNKLTTYYEYVEYGDFNIEQAGYETVESVYQQFKNQAHA</sequence>